<dbReference type="Proteomes" id="UP001151760">
    <property type="component" value="Unassembled WGS sequence"/>
</dbReference>
<keyword evidence="3" id="KW-1185">Reference proteome</keyword>
<name>A0ABQ5DP11_9ASTR</name>
<reference evidence="2" key="1">
    <citation type="journal article" date="2022" name="Int. J. Mol. Sci.">
        <title>Draft Genome of Tanacetum Coccineum: Genomic Comparison of Closely Related Tanacetum-Family Plants.</title>
        <authorList>
            <person name="Yamashiro T."/>
            <person name="Shiraishi A."/>
            <person name="Nakayama K."/>
            <person name="Satake H."/>
        </authorList>
    </citation>
    <scope>NUCLEOTIDE SEQUENCE</scope>
</reference>
<comment type="caution">
    <text evidence="2">The sequence shown here is derived from an EMBL/GenBank/DDBJ whole genome shotgun (WGS) entry which is preliminary data.</text>
</comment>
<accession>A0ABQ5DP11</accession>
<dbReference type="PANTHER" id="PTHR33067:SF9">
    <property type="entry name" value="RNA-DIRECTED DNA POLYMERASE"/>
    <property type="match status" value="1"/>
</dbReference>
<evidence type="ECO:0000313" key="2">
    <source>
        <dbReference type="EMBL" id="GJT40827.1"/>
    </source>
</evidence>
<reference evidence="2" key="2">
    <citation type="submission" date="2022-01" db="EMBL/GenBank/DDBJ databases">
        <authorList>
            <person name="Yamashiro T."/>
            <person name="Shiraishi A."/>
            <person name="Satake H."/>
            <person name="Nakayama K."/>
        </authorList>
    </citation>
    <scope>NUCLEOTIDE SEQUENCE</scope>
</reference>
<dbReference type="Pfam" id="PF08284">
    <property type="entry name" value="RVP_2"/>
    <property type="match status" value="1"/>
</dbReference>
<dbReference type="Gene3D" id="2.40.70.10">
    <property type="entry name" value="Acid Proteases"/>
    <property type="match status" value="1"/>
</dbReference>
<dbReference type="CDD" id="cd00303">
    <property type="entry name" value="retropepsin_like"/>
    <property type="match status" value="1"/>
</dbReference>
<organism evidence="2 3">
    <name type="scientific">Tanacetum coccineum</name>
    <dbReference type="NCBI Taxonomy" id="301880"/>
    <lineage>
        <taxon>Eukaryota</taxon>
        <taxon>Viridiplantae</taxon>
        <taxon>Streptophyta</taxon>
        <taxon>Embryophyta</taxon>
        <taxon>Tracheophyta</taxon>
        <taxon>Spermatophyta</taxon>
        <taxon>Magnoliopsida</taxon>
        <taxon>eudicotyledons</taxon>
        <taxon>Gunneridae</taxon>
        <taxon>Pentapetalae</taxon>
        <taxon>asterids</taxon>
        <taxon>campanulids</taxon>
        <taxon>Asterales</taxon>
        <taxon>Asteraceae</taxon>
        <taxon>Asteroideae</taxon>
        <taxon>Anthemideae</taxon>
        <taxon>Anthemidinae</taxon>
        <taxon>Tanacetum</taxon>
    </lineage>
</organism>
<feature type="compositionally biased region" description="Polar residues" evidence="1">
    <location>
        <begin position="54"/>
        <end position="63"/>
    </location>
</feature>
<evidence type="ECO:0000256" key="1">
    <source>
        <dbReference type="SAM" id="MobiDB-lite"/>
    </source>
</evidence>
<protein>
    <submittedName>
        <fullName evidence="2">Zinc knuckle CX2CX4HX4C containing protein</fullName>
    </submittedName>
</protein>
<dbReference type="EMBL" id="BQNB010015507">
    <property type="protein sequence ID" value="GJT40827.1"/>
    <property type="molecule type" value="Genomic_DNA"/>
</dbReference>
<evidence type="ECO:0000313" key="3">
    <source>
        <dbReference type="Proteomes" id="UP001151760"/>
    </source>
</evidence>
<sequence>MKKLKENVHAIQVGCQNCQGPHLDKDCPLGEEVKSTKEVKYGEFNKPFDGRFNKGNSNYNPQPSERRPSLTEIMNKFMNETTKRHDEQDGWLKFFYQSTKSSRNTHNKIIQDLDSRVKNLAKKVNEQTPKEEPEECKVIYSADGIPLYIPFKYSPKEIEYFAAHLEFSNFKEPKILKSKKKETLEKLEAITKTKQKVSHYIEPYEPPIPYPRRLEQHAEEALVNKTMENLVADIQKIEEEEIKMNPRCSAFLNNQFPPKEQDPRSFILLCSIGKQDFSNALADIGASISLMPLSLYKQLGIRKLDPYNMVIELVNNSKRTAHGVVENLLIKIDKFIFPVDFVILGMVEDPRMPIILGRPLLATVHASVDNFRKSISLEVGMSCKEWMRVKYGKTSKTTQDMIMKDYWRNEIEKEEEDNLIIQEECEENKDVAMLKAIYDKLDDDWFQDSSEDEKDLIGILDYLEPNSYNRFTNYENKAYNKRKCELLGDMSLFQEATREAIGNKHVFRQKAWDLDMESWKSRKVNKEEITA</sequence>
<proteinExistence type="predicted"/>
<feature type="region of interest" description="Disordered" evidence="1">
    <location>
        <begin position="45"/>
        <end position="67"/>
    </location>
</feature>
<dbReference type="PANTHER" id="PTHR33067">
    <property type="entry name" value="RNA-DIRECTED DNA POLYMERASE-RELATED"/>
    <property type="match status" value="1"/>
</dbReference>
<dbReference type="InterPro" id="IPR021109">
    <property type="entry name" value="Peptidase_aspartic_dom_sf"/>
</dbReference>
<gene>
    <name evidence="2" type="ORF">Tco_0940692</name>
</gene>